<evidence type="ECO:0000313" key="2">
    <source>
        <dbReference type="Proteomes" id="UP000094336"/>
    </source>
</evidence>
<dbReference type="Proteomes" id="UP000094336">
    <property type="component" value="Unassembled WGS sequence"/>
</dbReference>
<dbReference type="AlphaFoldDB" id="A0A1E3QZB9"/>
<proteinExistence type="predicted"/>
<dbReference type="EMBL" id="KV454426">
    <property type="protein sequence ID" value="ODQ83023.1"/>
    <property type="molecule type" value="Genomic_DNA"/>
</dbReference>
<accession>A0A1E3QZB9</accession>
<dbReference type="GeneID" id="30148131"/>
<reference evidence="2" key="1">
    <citation type="submission" date="2016-05" db="EMBL/GenBank/DDBJ databases">
        <title>Comparative genomics of biotechnologically important yeasts.</title>
        <authorList>
            <consortium name="DOE Joint Genome Institute"/>
            <person name="Riley R."/>
            <person name="Haridas S."/>
            <person name="Wolfe K.H."/>
            <person name="Lopes M.R."/>
            <person name="Hittinger C.T."/>
            <person name="Goker M."/>
            <person name="Salamov A."/>
            <person name="Wisecaver J."/>
            <person name="Long T.M."/>
            <person name="Aerts A.L."/>
            <person name="Barry K."/>
            <person name="Choi C."/>
            <person name="Clum A."/>
            <person name="Coughlan A.Y."/>
            <person name="Deshpande S."/>
            <person name="Douglass A.P."/>
            <person name="Hanson S.J."/>
            <person name="Klenk H.-P."/>
            <person name="Labutti K."/>
            <person name="Lapidus A."/>
            <person name="Lindquist E."/>
            <person name="Lipzen A."/>
            <person name="Meier-Kolthoff J.P."/>
            <person name="Ohm R.A."/>
            <person name="Otillar R.P."/>
            <person name="Pangilinan J."/>
            <person name="Peng Y."/>
            <person name="Rokas A."/>
            <person name="Rosa C.A."/>
            <person name="Scheuner C."/>
            <person name="Sibirny A.A."/>
            <person name="Slot J.C."/>
            <person name="Stielow J.B."/>
            <person name="Sun H."/>
            <person name="Kurtzman C.P."/>
            <person name="Blackwell M."/>
            <person name="Grigoriev I.V."/>
            <person name="Jeffries T.W."/>
        </authorList>
    </citation>
    <scope>NUCLEOTIDE SEQUENCE [LARGE SCALE GENOMIC DNA]</scope>
    <source>
        <strain evidence="2">NRRL Y-12698</strain>
    </source>
</reference>
<name>A0A1E3QZB9_9ASCO</name>
<evidence type="ECO:0000313" key="1">
    <source>
        <dbReference type="EMBL" id="ODQ83023.1"/>
    </source>
</evidence>
<protein>
    <submittedName>
        <fullName evidence="1">Uncharacterized protein</fullName>
    </submittedName>
</protein>
<keyword evidence="2" id="KW-1185">Reference proteome</keyword>
<sequence length="484" mass="54129">MNGGTYNHIVPSSELNCARFSGESINELRSQLGLLASFSPAFDFCPGDPEAGANPQTTQNTSNKDTALFRMSQLVLRFIHLLLSWYIYASTITKTEHETFSALINKAHSDVKMAVDTEIGTHQENDGSQILPRNKRKGIFARIHRLRLILQIGPGQLRNAISQPTRKTVPVSEIQLLNSLPNRQLIPTHLGAIFKVHPFVTPRPKDLPQPYVGKDRQIVVPKTKNIRRSLCEQTEFLVMKSAHYSAEKVRIFIELARLITWSAASGIRTVTVYEESGNLWQNLSDISSTVGAECFALYGDLSRVPSIKIVDRQTGDYAIIPSGESVASPTSDYNLATTRGNMYKNHTTIDAPEALTEGVCTPIACQIAQLTVFLSSRRDTSEKVISIIKEAHYSSAENPLQMLDRKLELFACPSIIIRAGGEREFVQKLDGFPAFGHDSEPLFYARHEKFGFNFFLRAISAYVASIKDDQLMDKWQTEESKKYA</sequence>
<gene>
    <name evidence="1" type="ORF">BABINDRAFT_164737</name>
</gene>
<dbReference type="GO" id="GO:0016765">
    <property type="term" value="F:transferase activity, transferring alkyl or aryl (other than methyl) groups"/>
    <property type="evidence" value="ECO:0007669"/>
    <property type="project" value="InterPro"/>
</dbReference>
<dbReference type="STRING" id="984486.A0A1E3QZB9"/>
<dbReference type="RefSeq" id="XP_018988351.1">
    <property type="nucleotide sequence ID" value="XM_019130278.1"/>
</dbReference>
<dbReference type="SUPFAM" id="SSF64005">
    <property type="entry name" value="Undecaprenyl diphosphate synthase"/>
    <property type="match status" value="1"/>
</dbReference>
<dbReference type="InterPro" id="IPR036424">
    <property type="entry name" value="UPP_synth-like_sf"/>
</dbReference>
<dbReference type="OrthoDB" id="4096851at2759"/>
<organism evidence="1 2">
    <name type="scientific">Babjeviella inositovora NRRL Y-12698</name>
    <dbReference type="NCBI Taxonomy" id="984486"/>
    <lineage>
        <taxon>Eukaryota</taxon>
        <taxon>Fungi</taxon>
        <taxon>Dikarya</taxon>
        <taxon>Ascomycota</taxon>
        <taxon>Saccharomycotina</taxon>
        <taxon>Pichiomycetes</taxon>
        <taxon>Serinales incertae sedis</taxon>
        <taxon>Babjeviella</taxon>
    </lineage>
</organism>